<accession>C8NB25</accession>
<comment type="caution">
    <text evidence="1">The sequence shown here is derived from an EMBL/GenBank/DDBJ whole genome shotgun (WGS) entry which is preliminary data.</text>
</comment>
<sequence length="106" mass="12352">MNNKEINFIEAKMLAESSAKKLITVWGDLENPSPPYLSNYYMEDKGCWIFFRHERIIIPPEKGPATSAFAVSKKGEIRLIADYRDSPERAKEYLKTMSEHFIKHGW</sequence>
<evidence type="ECO:0000313" key="2">
    <source>
        <dbReference type="Proteomes" id="UP000004870"/>
    </source>
</evidence>
<dbReference type="AlphaFoldDB" id="C8NB25"/>
<evidence type="ECO:0008006" key="3">
    <source>
        <dbReference type="Google" id="ProtNLM"/>
    </source>
</evidence>
<organism evidence="1 2">
    <name type="scientific">Cardiobacterium hominis (strain ATCC 15826 / DSM 8339 / NCTC 10426 / 6573)</name>
    <dbReference type="NCBI Taxonomy" id="638300"/>
    <lineage>
        <taxon>Bacteria</taxon>
        <taxon>Pseudomonadati</taxon>
        <taxon>Pseudomonadota</taxon>
        <taxon>Gammaproteobacteria</taxon>
        <taxon>Cardiobacteriales</taxon>
        <taxon>Cardiobacteriaceae</taxon>
        <taxon>Cardiobacterium</taxon>
    </lineage>
</organism>
<reference evidence="1 2" key="1">
    <citation type="submission" date="2009-08" db="EMBL/GenBank/DDBJ databases">
        <authorList>
            <person name="Qin X."/>
            <person name="Bachman B."/>
            <person name="Battles P."/>
            <person name="Bell A."/>
            <person name="Bess C."/>
            <person name="Bickham C."/>
            <person name="Chaboub L."/>
            <person name="Chen D."/>
            <person name="Coyle M."/>
            <person name="Deiros D.R."/>
            <person name="Dinh H."/>
            <person name="Forbes L."/>
            <person name="Fowler G."/>
            <person name="Francisco L."/>
            <person name="Fu Q."/>
            <person name="Gubbala S."/>
            <person name="Hale W."/>
            <person name="Han Y."/>
            <person name="Hemphill L."/>
            <person name="Highlander S.K."/>
            <person name="Hirani K."/>
            <person name="Hogues M."/>
            <person name="Jackson L."/>
            <person name="Jakkamsetti A."/>
            <person name="Javaid M."/>
            <person name="Jiang H."/>
            <person name="Korchina V."/>
            <person name="Kovar C."/>
            <person name="Lara F."/>
            <person name="Lee S."/>
            <person name="Mata R."/>
            <person name="Mathew T."/>
            <person name="Moen C."/>
            <person name="Morales K."/>
            <person name="Munidasa M."/>
            <person name="Nazareth L."/>
            <person name="Ngo R."/>
            <person name="Nguyen L."/>
            <person name="Okwuonu G."/>
            <person name="Ongeri F."/>
            <person name="Patil S."/>
            <person name="Petrosino J."/>
            <person name="Pham C."/>
            <person name="Pham P."/>
            <person name="Pu L.-L."/>
            <person name="Puazo M."/>
            <person name="Raj R."/>
            <person name="Reid J."/>
            <person name="Rouhana J."/>
            <person name="Saada N."/>
            <person name="Shang Y."/>
            <person name="Simmons D."/>
            <person name="Thornton R."/>
            <person name="Warren J."/>
            <person name="Weissenberger G."/>
            <person name="Zhang J."/>
            <person name="Zhang L."/>
            <person name="Zhou C."/>
            <person name="Zhu D."/>
            <person name="Muzny D."/>
            <person name="Worley K."/>
            <person name="Gibbs R."/>
        </authorList>
    </citation>
    <scope>NUCLEOTIDE SEQUENCE [LARGE SCALE GENOMIC DNA]</scope>
    <source>
        <strain evidence="2">ATCC 15826 / DSM 8339 / NCTC 10426 / 6573</strain>
    </source>
</reference>
<evidence type="ECO:0000313" key="1">
    <source>
        <dbReference type="EMBL" id="EEV88191.1"/>
    </source>
</evidence>
<dbReference type="Proteomes" id="UP000004870">
    <property type="component" value="Unassembled WGS sequence"/>
</dbReference>
<gene>
    <name evidence="1" type="ORF">HMPREF0198_1703</name>
</gene>
<name>C8NB25_CARH6</name>
<keyword evidence="2" id="KW-1185">Reference proteome</keyword>
<protein>
    <recommendedName>
        <fullName evidence="3">Immunity protein 35 domain-containing protein</fullName>
    </recommendedName>
</protein>
<dbReference type="RefSeq" id="WP_004141574.1">
    <property type="nucleotide sequence ID" value="NZ_GG694027.1"/>
</dbReference>
<dbReference type="HOGENOM" id="CLU_2218317_0_0_6"/>
<dbReference type="OrthoDB" id="5999649at2"/>
<dbReference type="GeneID" id="84790394"/>
<dbReference type="EMBL" id="ACKY01000099">
    <property type="protein sequence ID" value="EEV88191.1"/>
    <property type="molecule type" value="Genomic_DNA"/>
</dbReference>
<proteinExistence type="predicted"/>